<name>A0A242A7H5_9ENTE</name>
<evidence type="ECO:0000313" key="8">
    <source>
        <dbReference type="EMBL" id="OTN76681.1"/>
    </source>
</evidence>
<feature type="binding site" evidence="6">
    <location>
        <begin position="90"/>
        <end position="93"/>
    </location>
    <ligand>
        <name>(6R)-10-formyltetrahydrofolate</name>
        <dbReference type="ChEBI" id="CHEBI:195366"/>
    </ligand>
</feature>
<comment type="function">
    <text evidence="6">Catalyzes the transfer of a formyl group from 10-formyltetrahydrofolate to 5-phospho-ribosyl-glycinamide (GAR), producing 5-phospho-ribosyl-N-formylglycinamide (FGAR) and tetrahydrofolate.</text>
</comment>
<dbReference type="PROSITE" id="PS00373">
    <property type="entry name" value="GART"/>
    <property type="match status" value="1"/>
</dbReference>
<evidence type="ECO:0000313" key="9">
    <source>
        <dbReference type="Proteomes" id="UP000195043"/>
    </source>
</evidence>
<dbReference type="Pfam" id="PF00551">
    <property type="entry name" value="Formyl_trans_N"/>
    <property type="match status" value="1"/>
</dbReference>
<accession>A0A242A7H5</accession>
<comment type="caution">
    <text evidence="8">The sequence shown here is derived from an EMBL/GenBank/DDBJ whole genome shotgun (WGS) entry which is preliminary data.</text>
</comment>
<evidence type="ECO:0000259" key="7">
    <source>
        <dbReference type="Pfam" id="PF00551"/>
    </source>
</evidence>
<feature type="binding site" evidence="6">
    <location>
        <position position="65"/>
    </location>
    <ligand>
        <name>(6R)-10-formyltetrahydrofolate</name>
        <dbReference type="ChEBI" id="CHEBI:195366"/>
    </ligand>
</feature>
<dbReference type="GO" id="GO:0004644">
    <property type="term" value="F:phosphoribosylglycinamide formyltransferase activity"/>
    <property type="evidence" value="ECO:0007669"/>
    <property type="project" value="UniProtKB-UniRule"/>
</dbReference>
<keyword evidence="2 6" id="KW-0808">Transferase</keyword>
<feature type="binding site" evidence="6">
    <location>
        <begin position="11"/>
        <end position="13"/>
    </location>
    <ligand>
        <name>N(1)-(5-phospho-beta-D-ribosyl)glycinamide</name>
        <dbReference type="ChEBI" id="CHEBI:143788"/>
    </ligand>
</feature>
<dbReference type="CDD" id="cd08645">
    <property type="entry name" value="FMT_core_GART"/>
    <property type="match status" value="1"/>
</dbReference>
<dbReference type="RefSeq" id="WP_086274609.1">
    <property type="nucleotide sequence ID" value="NZ_NGKU01000001.1"/>
</dbReference>
<feature type="site" description="Raises pKa of active site His" evidence="6">
    <location>
        <position position="145"/>
    </location>
</feature>
<dbReference type="UniPathway" id="UPA00074">
    <property type="reaction ID" value="UER00126"/>
</dbReference>
<dbReference type="STRING" id="1834191.A5886_001759"/>
<keyword evidence="3 6" id="KW-0658">Purine biosynthesis</keyword>
<dbReference type="EC" id="2.1.2.2" evidence="6"/>
<sequence length="189" mass="20563">MRIAVFASGTGSNYRAIAEAAANGRLPQVELALVLSDRQDAPVLDKAAADGVLHRFVDPKGYETKADYETKLLRILEEQRIDLIVLAGYMRIIGPTLLHVYRGSIINIHPSLLPSFPGKSGIADAFDYGVKITGATVHYVDDGIDTGPIIAQEMIRITANDTLATVTEKIHQIEHQLYPAVLAELTEKG</sequence>
<dbReference type="EMBL" id="NGKU01000001">
    <property type="protein sequence ID" value="OTN76681.1"/>
    <property type="molecule type" value="Genomic_DNA"/>
</dbReference>
<evidence type="ECO:0000256" key="5">
    <source>
        <dbReference type="ARBA" id="ARBA00047664"/>
    </source>
</evidence>
<comment type="catalytic activity">
    <reaction evidence="5 6">
        <text>N(1)-(5-phospho-beta-D-ribosyl)glycinamide + (6R)-10-formyltetrahydrofolate = N(2)-formyl-N(1)-(5-phospho-beta-D-ribosyl)glycinamide + (6S)-5,6,7,8-tetrahydrofolate + H(+)</text>
        <dbReference type="Rhea" id="RHEA:15053"/>
        <dbReference type="ChEBI" id="CHEBI:15378"/>
        <dbReference type="ChEBI" id="CHEBI:57453"/>
        <dbReference type="ChEBI" id="CHEBI:143788"/>
        <dbReference type="ChEBI" id="CHEBI:147286"/>
        <dbReference type="ChEBI" id="CHEBI:195366"/>
        <dbReference type="EC" id="2.1.2.2"/>
    </reaction>
</comment>
<gene>
    <name evidence="6" type="primary">purN</name>
    <name evidence="8" type="ORF">A5886_001759</name>
</gene>
<protein>
    <recommendedName>
        <fullName evidence="6">Phosphoribosylglycinamide formyltransferase</fullName>
        <ecNumber evidence="6">2.1.2.2</ecNumber>
    </recommendedName>
    <alternativeName>
        <fullName evidence="6">5'-phosphoribosylglycinamide transformylase</fullName>
    </alternativeName>
    <alternativeName>
        <fullName evidence="6">GAR transformylase</fullName>
        <shortName evidence="6">GART</shortName>
    </alternativeName>
</protein>
<organism evidence="8 9">
    <name type="scientific">Candidatus Enterococcus testudinis</name>
    <dbReference type="NCBI Taxonomy" id="1834191"/>
    <lineage>
        <taxon>Bacteria</taxon>
        <taxon>Bacillati</taxon>
        <taxon>Bacillota</taxon>
        <taxon>Bacilli</taxon>
        <taxon>Lactobacillales</taxon>
        <taxon>Enterococcaceae</taxon>
        <taxon>Enterococcus</taxon>
    </lineage>
</organism>
<feature type="domain" description="Formyl transferase N-terminal" evidence="7">
    <location>
        <begin position="1"/>
        <end position="182"/>
    </location>
</feature>
<evidence type="ECO:0000256" key="3">
    <source>
        <dbReference type="ARBA" id="ARBA00022755"/>
    </source>
</evidence>
<dbReference type="GO" id="GO:0005829">
    <property type="term" value="C:cytosol"/>
    <property type="evidence" value="ECO:0007669"/>
    <property type="project" value="TreeGrafter"/>
</dbReference>
<keyword evidence="9" id="KW-1185">Reference proteome</keyword>
<evidence type="ECO:0000256" key="2">
    <source>
        <dbReference type="ARBA" id="ARBA00022679"/>
    </source>
</evidence>
<evidence type="ECO:0000256" key="1">
    <source>
        <dbReference type="ARBA" id="ARBA00005054"/>
    </source>
</evidence>
<dbReference type="HAMAP" id="MF_01930">
    <property type="entry name" value="PurN"/>
    <property type="match status" value="1"/>
</dbReference>
<feature type="active site" description="Proton donor" evidence="6">
    <location>
        <position position="109"/>
    </location>
</feature>
<dbReference type="SUPFAM" id="SSF53328">
    <property type="entry name" value="Formyltransferase"/>
    <property type="match status" value="1"/>
</dbReference>
<proteinExistence type="inferred from homology"/>
<dbReference type="NCBIfam" id="TIGR00639">
    <property type="entry name" value="PurN"/>
    <property type="match status" value="1"/>
</dbReference>
<dbReference type="AlphaFoldDB" id="A0A242A7H5"/>
<feature type="binding site" evidence="6">
    <location>
        <position position="107"/>
    </location>
    <ligand>
        <name>(6R)-10-formyltetrahydrofolate</name>
        <dbReference type="ChEBI" id="CHEBI:195366"/>
    </ligand>
</feature>
<dbReference type="PANTHER" id="PTHR43369">
    <property type="entry name" value="PHOSPHORIBOSYLGLYCINAMIDE FORMYLTRANSFERASE"/>
    <property type="match status" value="1"/>
</dbReference>
<comment type="pathway">
    <text evidence="1 6">Purine metabolism; IMP biosynthesis via de novo pathway; N(2)-formyl-N(1)-(5-phospho-D-ribosyl)glycinamide from N(1)-(5-phospho-D-ribosyl)glycinamide (10-formyl THF route): step 1/1.</text>
</comment>
<dbReference type="OrthoDB" id="9806170at2"/>
<dbReference type="Proteomes" id="UP000195043">
    <property type="component" value="Unassembled WGS sequence"/>
</dbReference>
<evidence type="ECO:0000256" key="6">
    <source>
        <dbReference type="HAMAP-Rule" id="MF_01930"/>
    </source>
</evidence>
<dbReference type="InterPro" id="IPR002376">
    <property type="entry name" value="Formyl_transf_N"/>
</dbReference>
<dbReference type="Gene3D" id="3.40.50.170">
    <property type="entry name" value="Formyl transferase, N-terminal domain"/>
    <property type="match status" value="1"/>
</dbReference>
<comment type="similarity">
    <text evidence="4 6">Belongs to the GART family.</text>
</comment>
<dbReference type="GO" id="GO:0006189">
    <property type="term" value="P:'de novo' IMP biosynthetic process"/>
    <property type="evidence" value="ECO:0007669"/>
    <property type="project" value="UniProtKB-UniRule"/>
</dbReference>
<dbReference type="PANTHER" id="PTHR43369:SF2">
    <property type="entry name" value="PHOSPHORIBOSYLGLYCINAMIDE FORMYLTRANSFERASE"/>
    <property type="match status" value="1"/>
</dbReference>
<evidence type="ECO:0000256" key="4">
    <source>
        <dbReference type="ARBA" id="ARBA00038440"/>
    </source>
</evidence>
<dbReference type="InterPro" id="IPR036477">
    <property type="entry name" value="Formyl_transf_N_sf"/>
</dbReference>
<dbReference type="InterPro" id="IPR001555">
    <property type="entry name" value="GART_AS"/>
</dbReference>
<reference evidence="8 9" key="1">
    <citation type="submission" date="2017-05" db="EMBL/GenBank/DDBJ databases">
        <title>The Genome Sequence of Enterococcus sp. 8G7_MSG3316.</title>
        <authorList>
            <consortium name="The Broad Institute Genomics Platform"/>
            <consortium name="The Broad Institute Genomic Center for Infectious Diseases"/>
            <person name="Earl A."/>
            <person name="Manson A."/>
            <person name="Schwartman J."/>
            <person name="Gilmore M."/>
            <person name="Abouelleil A."/>
            <person name="Cao P."/>
            <person name="Chapman S."/>
            <person name="Cusick C."/>
            <person name="Shea T."/>
            <person name="Young S."/>
            <person name="Neafsey D."/>
            <person name="Nusbaum C."/>
            <person name="Birren B."/>
        </authorList>
    </citation>
    <scope>NUCLEOTIDE SEQUENCE [LARGE SCALE GENOMIC DNA]</scope>
    <source>
        <strain evidence="8 9">8G7_MSG3316</strain>
    </source>
</reference>
<dbReference type="InterPro" id="IPR004607">
    <property type="entry name" value="GART"/>
</dbReference>